<evidence type="ECO:0000259" key="2">
    <source>
        <dbReference type="Pfam" id="PF13391"/>
    </source>
</evidence>
<feature type="compositionally biased region" description="Polar residues" evidence="1">
    <location>
        <begin position="304"/>
        <end position="326"/>
    </location>
</feature>
<dbReference type="Pfam" id="PF13391">
    <property type="entry name" value="HNH_2"/>
    <property type="match status" value="1"/>
</dbReference>
<dbReference type="HOGENOM" id="CLU_058842_0_0_1"/>
<evidence type="ECO:0000256" key="1">
    <source>
        <dbReference type="SAM" id="MobiDB-lite"/>
    </source>
</evidence>
<dbReference type="EMBL" id="KN838555">
    <property type="protein sequence ID" value="KIK06021.1"/>
    <property type="molecule type" value="Genomic_DNA"/>
</dbReference>
<dbReference type="InterPro" id="IPR003615">
    <property type="entry name" value="HNH_nuc"/>
</dbReference>
<evidence type="ECO:0000313" key="4">
    <source>
        <dbReference type="Proteomes" id="UP000054477"/>
    </source>
</evidence>
<feature type="region of interest" description="Disordered" evidence="1">
    <location>
        <begin position="286"/>
        <end position="344"/>
    </location>
</feature>
<gene>
    <name evidence="3" type="ORF">K443DRAFT_307311</name>
</gene>
<sequence length="417" mass="46038">MSATTPKVRLQLSFPNETRVKLALSIPLDKCNNFVTNPLKWLRFLGFAIYGREGHLSLSKNGPDLADYTAAIEARSYFFVSQGAPRLVDVDAADDRTSIMASTVTLRRRDFRINLVERDGTCVISGEMERWCTACHIIPHAKGSSYISNVVDHRGRPDDNINDINDIRNGFLLANHLHATFGAGDIAFLKTPNFGLAVDDIPHHLPIAADEEGPASRLTLHHFNLALGNFIPNFAPHNSDARQPQETSQCPPALIIDLFYAAAAMNVWSPDSFIKYVREKSKDVYYPEGEDEGDNDVNDDKINETNSGSNCIDAQMGDQTTGQSGSRHCALHSRNRTSNIPPKGSRFADLMNGVCALWVQSSRVGKKATEDSKKATEDGKKATEDGKKATEDIHASRLSRNEGVKKWLESVEDPEAN</sequence>
<evidence type="ECO:0000313" key="3">
    <source>
        <dbReference type="EMBL" id="KIK06021.1"/>
    </source>
</evidence>
<dbReference type="OrthoDB" id="3269637at2759"/>
<organism evidence="3 4">
    <name type="scientific">Laccaria amethystina LaAM-08-1</name>
    <dbReference type="NCBI Taxonomy" id="1095629"/>
    <lineage>
        <taxon>Eukaryota</taxon>
        <taxon>Fungi</taxon>
        <taxon>Dikarya</taxon>
        <taxon>Basidiomycota</taxon>
        <taxon>Agaricomycotina</taxon>
        <taxon>Agaricomycetes</taxon>
        <taxon>Agaricomycetidae</taxon>
        <taxon>Agaricales</taxon>
        <taxon>Agaricineae</taxon>
        <taxon>Hydnangiaceae</taxon>
        <taxon>Laccaria</taxon>
    </lineage>
</organism>
<keyword evidence="4" id="KW-1185">Reference proteome</keyword>
<dbReference type="AlphaFoldDB" id="A0A0C9XLV6"/>
<proteinExistence type="predicted"/>
<protein>
    <recommendedName>
        <fullName evidence="2">HNH nuclease domain-containing protein</fullName>
    </recommendedName>
</protein>
<accession>A0A0C9XLV6</accession>
<dbReference type="Proteomes" id="UP000054477">
    <property type="component" value="Unassembled WGS sequence"/>
</dbReference>
<name>A0A0C9XLV6_9AGAR</name>
<reference evidence="3 4" key="1">
    <citation type="submission" date="2014-04" db="EMBL/GenBank/DDBJ databases">
        <authorList>
            <consortium name="DOE Joint Genome Institute"/>
            <person name="Kuo A."/>
            <person name="Kohler A."/>
            <person name="Nagy L.G."/>
            <person name="Floudas D."/>
            <person name="Copeland A."/>
            <person name="Barry K.W."/>
            <person name="Cichocki N."/>
            <person name="Veneault-Fourrey C."/>
            <person name="LaButti K."/>
            <person name="Lindquist E.A."/>
            <person name="Lipzen A."/>
            <person name="Lundell T."/>
            <person name="Morin E."/>
            <person name="Murat C."/>
            <person name="Sun H."/>
            <person name="Tunlid A."/>
            <person name="Henrissat B."/>
            <person name="Grigoriev I.V."/>
            <person name="Hibbett D.S."/>
            <person name="Martin F."/>
            <person name="Nordberg H.P."/>
            <person name="Cantor M.N."/>
            <person name="Hua S.X."/>
        </authorList>
    </citation>
    <scope>NUCLEOTIDE SEQUENCE [LARGE SCALE GENOMIC DNA]</scope>
    <source>
        <strain evidence="3 4">LaAM-08-1</strain>
    </source>
</reference>
<feature type="compositionally biased region" description="Basic and acidic residues" evidence="1">
    <location>
        <begin position="367"/>
        <end position="402"/>
    </location>
</feature>
<reference evidence="4" key="2">
    <citation type="submission" date="2015-01" db="EMBL/GenBank/DDBJ databases">
        <title>Evolutionary Origins and Diversification of the Mycorrhizal Mutualists.</title>
        <authorList>
            <consortium name="DOE Joint Genome Institute"/>
            <consortium name="Mycorrhizal Genomics Consortium"/>
            <person name="Kohler A."/>
            <person name="Kuo A."/>
            <person name="Nagy L.G."/>
            <person name="Floudas D."/>
            <person name="Copeland A."/>
            <person name="Barry K.W."/>
            <person name="Cichocki N."/>
            <person name="Veneault-Fourrey C."/>
            <person name="LaButti K."/>
            <person name="Lindquist E.A."/>
            <person name="Lipzen A."/>
            <person name="Lundell T."/>
            <person name="Morin E."/>
            <person name="Murat C."/>
            <person name="Riley R."/>
            <person name="Ohm R."/>
            <person name="Sun H."/>
            <person name="Tunlid A."/>
            <person name="Henrissat B."/>
            <person name="Grigoriev I.V."/>
            <person name="Hibbett D.S."/>
            <person name="Martin F."/>
        </authorList>
    </citation>
    <scope>NUCLEOTIDE SEQUENCE [LARGE SCALE GENOMIC DNA]</scope>
    <source>
        <strain evidence="4">LaAM-08-1</strain>
    </source>
</reference>
<feature type="domain" description="HNH nuclease" evidence="2">
    <location>
        <begin position="122"/>
        <end position="188"/>
    </location>
</feature>
<feature type="compositionally biased region" description="Acidic residues" evidence="1">
    <location>
        <begin position="288"/>
        <end position="297"/>
    </location>
</feature>
<feature type="region of interest" description="Disordered" evidence="1">
    <location>
        <begin position="366"/>
        <end position="402"/>
    </location>
</feature>